<keyword evidence="3" id="KW-1185">Reference proteome</keyword>
<dbReference type="Proteomes" id="UP001054945">
    <property type="component" value="Unassembled WGS sequence"/>
</dbReference>
<organism evidence="2 3">
    <name type="scientific">Caerostris extrusa</name>
    <name type="common">Bark spider</name>
    <name type="synonym">Caerostris bankana</name>
    <dbReference type="NCBI Taxonomy" id="172846"/>
    <lineage>
        <taxon>Eukaryota</taxon>
        <taxon>Metazoa</taxon>
        <taxon>Ecdysozoa</taxon>
        <taxon>Arthropoda</taxon>
        <taxon>Chelicerata</taxon>
        <taxon>Arachnida</taxon>
        <taxon>Araneae</taxon>
        <taxon>Araneomorphae</taxon>
        <taxon>Entelegynae</taxon>
        <taxon>Araneoidea</taxon>
        <taxon>Araneidae</taxon>
        <taxon>Caerostris</taxon>
    </lineage>
</organism>
<accession>A0AAV4T720</accession>
<name>A0AAV4T720_CAEEX</name>
<evidence type="ECO:0000313" key="3">
    <source>
        <dbReference type="Proteomes" id="UP001054945"/>
    </source>
</evidence>
<proteinExistence type="predicted"/>
<gene>
    <name evidence="2" type="ORF">CEXT_651251</name>
</gene>
<reference evidence="2 3" key="1">
    <citation type="submission" date="2021-06" db="EMBL/GenBank/DDBJ databases">
        <title>Caerostris extrusa draft genome.</title>
        <authorList>
            <person name="Kono N."/>
            <person name="Arakawa K."/>
        </authorList>
    </citation>
    <scope>NUCLEOTIDE SEQUENCE [LARGE SCALE GENOMIC DNA]</scope>
</reference>
<sequence length="107" mass="12059">MTSNFKCWKDCGGKVRKRHRVLSHWPDVISDQSGQNWFIPYNRQCSLNGGRFLLRGEITMPSMGPLNDASILTSTICLERERSRRVGGVETRDKTAGVVQSPSGEDF</sequence>
<feature type="compositionally biased region" description="Polar residues" evidence="1">
    <location>
        <begin position="98"/>
        <end position="107"/>
    </location>
</feature>
<feature type="region of interest" description="Disordered" evidence="1">
    <location>
        <begin position="87"/>
        <end position="107"/>
    </location>
</feature>
<protein>
    <submittedName>
        <fullName evidence="2">Uncharacterized protein</fullName>
    </submittedName>
</protein>
<evidence type="ECO:0000256" key="1">
    <source>
        <dbReference type="SAM" id="MobiDB-lite"/>
    </source>
</evidence>
<dbReference type="AlphaFoldDB" id="A0AAV4T720"/>
<comment type="caution">
    <text evidence="2">The sequence shown here is derived from an EMBL/GenBank/DDBJ whole genome shotgun (WGS) entry which is preliminary data.</text>
</comment>
<dbReference type="EMBL" id="BPLR01010793">
    <property type="protein sequence ID" value="GIY42004.1"/>
    <property type="molecule type" value="Genomic_DNA"/>
</dbReference>
<evidence type="ECO:0000313" key="2">
    <source>
        <dbReference type="EMBL" id="GIY42004.1"/>
    </source>
</evidence>